<dbReference type="EMBL" id="CP071839">
    <property type="protein sequence ID" value="QTD99791.1"/>
    <property type="molecule type" value="Genomic_DNA"/>
</dbReference>
<organism evidence="2 3">
    <name type="scientific">Streptomyces cyanogenus</name>
    <dbReference type="NCBI Taxonomy" id="80860"/>
    <lineage>
        <taxon>Bacteria</taxon>
        <taxon>Bacillati</taxon>
        <taxon>Actinomycetota</taxon>
        <taxon>Actinomycetes</taxon>
        <taxon>Kitasatosporales</taxon>
        <taxon>Streptomycetaceae</taxon>
        <taxon>Streptomyces</taxon>
    </lineage>
</organism>
<evidence type="ECO:0000313" key="2">
    <source>
        <dbReference type="EMBL" id="QTD99791.1"/>
    </source>
</evidence>
<protein>
    <recommendedName>
        <fullName evidence="4">Ig-like domain repeat protein</fullName>
    </recommendedName>
</protein>
<reference evidence="2 3" key="1">
    <citation type="submission" date="2021-03" db="EMBL/GenBank/DDBJ databases">
        <title>Complete genome sequence of Streptomyces cyanogenus S136, producer of anticancer angucycline landomycin A.</title>
        <authorList>
            <person name="Hrab P."/>
            <person name="Ruckert C."/>
            <person name="Busche T."/>
            <person name="Ostash I."/>
            <person name="Kalinowski J."/>
            <person name="Fedorenko V."/>
            <person name="Yushchuk O."/>
            <person name="Ostash B."/>
        </authorList>
    </citation>
    <scope>NUCLEOTIDE SEQUENCE [LARGE SCALE GENOMIC DNA]</scope>
    <source>
        <strain evidence="2 3">S136</strain>
    </source>
</reference>
<evidence type="ECO:0000256" key="1">
    <source>
        <dbReference type="SAM" id="SignalP"/>
    </source>
</evidence>
<name>A0ABX7TT62_STRCY</name>
<dbReference type="InterPro" id="IPR011044">
    <property type="entry name" value="Quino_amine_DH_bsu"/>
</dbReference>
<feature type="chain" id="PRO_5045619814" description="Ig-like domain repeat protein" evidence="1">
    <location>
        <begin position="48"/>
        <end position="682"/>
    </location>
</feature>
<keyword evidence="1" id="KW-0732">Signal</keyword>
<dbReference type="InterPro" id="IPR051200">
    <property type="entry name" value="Host-pathogen_enzymatic-act"/>
</dbReference>
<dbReference type="SUPFAM" id="SSF50969">
    <property type="entry name" value="YVTN repeat-like/Quinoprotein amine dehydrogenase"/>
    <property type="match status" value="1"/>
</dbReference>
<feature type="signal peptide" evidence="1">
    <location>
        <begin position="1"/>
        <end position="47"/>
    </location>
</feature>
<gene>
    <name evidence="2" type="ORF">S1361_20815</name>
</gene>
<dbReference type="Proteomes" id="UP000663908">
    <property type="component" value="Chromosome"/>
</dbReference>
<dbReference type="Gene3D" id="2.130.10.10">
    <property type="entry name" value="YVTN repeat-like/Quinoprotein amine dehydrogenase"/>
    <property type="match status" value="2"/>
</dbReference>
<accession>A0ABX7TT62</accession>
<evidence type="ECO:0000313" key="3">
    <source>
        <dbReference type="Proteomes" id="UP000663908"/>
    </source>
</evidence>
<sequence>MHRGLTFAVPLRLPIFHSFRGVRISVRKRSLTTATTLAVLLSSAALAAAPASADSTQPLPVRQTGDIVVDSVHQHVFISDPLNGKIVVTDFAGKVVKQLTANLYGVTGLELSADSGTLYAAVQDLDAIAVYDTATYTRVANYSVGDKPLSVALAGGKLWFGYGGAGAGNIGSVDLAAQDHTVTLGQDGDWYSAPLLDAAPGSDTLVAGAVGQSPVELASYDVRSGAATKVASTREAGDNLGDLQVTPDGKDVVVASGAPYYQQVFRTSDLNEDGKYVTDAYPNSVAIAPDGVIAAGIAGSYDPDVYIFKPGAGEPVRTYDFPNTGTSSGSDLLARGGLAWAADGSRLFAVTSNSQGVFSLRVLDAPTKAATTVTVDAPATATRGKKLTVKGKVASKVAVPAGTRLTVTRTDLESPRGKPLAAAVTRADGTFSFTDTPPSGGKVKYTVAYAGDAAHTAGSGSDTVEVSRDKATLTINNNGKVYAYGKDVKFTAHLGKTYSNRTVEIWADPFGPDKPNKRVKTGKVNSDGNLSVTLDLKRDTKVTAKFAGDSRYKPASAASTVGAQVSISTSLSNHYKAKPAWGHTYYFFHKNKNPLVTTKMPWYPDRVQKFEFEVYYQGRWYPGDPAYFKLGSDGVSRVSITGNHSEDVGWRFRVRSSYINSASGDTVNSTTHGAWKYLTFTR</sequence>
<keyword evidence="3" id="KW-1185">Reference proteome</keyword>
<evidence type="ECO:0008006" key="4">
    <source>
        <dbReference type="Google" id="ProtNLM"/>
    </source>
</evidence>
<dbReference type="PANTHER" id="PTHR47197:SF3">
    <property type="entry name" value="DIHYDRO-HEME D1 DEHYDROGENASE"/>
    <property type="match status" value="1"/>
</dbReference>
<dbReference type="PANTHER" id="PTHR47197">
    <property type="entry name" value="PROTEIN NIRF"/>
    <property type="match status" value="1"/>
</dbReference>
<dbReference type="InterPro" id="IPR015943">
    <property type="entry name" value="WD40/YVTN_repeat-like_dom_sf"/>
</dbReference>
<proteinExistence type="predicted"/>